<keyword evidence="5" id="KW-0378">Hydrolase</keyword>
<feature type="binding site" evidence="10">
    <location>
        <position position="313"/>
    </location>
    <ligand>
        <name>Mg(2+)</name>
        <dbReference type="ChEBI" id="CHEBI:18420"/>
        <label>1</label>
        <note>catalytic</note>
    </ligand>
</feature>
<dbReference type="GO" id="GO:0046854">
    <property type="term" value="P:phosphatidylinositol phosphate biosynthetic process"/>
    <property type="evidence" value="ECO:0007669"/>
    <property type="project" value="InterPro"/>
</dbReference>
<evidence type="ECO:0000256" key="3">
    <source>
        <dbReference type="ARBA" id="ARBA00012633"/>
    </source>
</evidence>
<comment type="similarity">
    <text evidence="2">Belongs to the inositol monophosphatase superfamily.</text>
</comment>
<dbReference type="OrthoDB" id="411145at2759"/>
<feature type="binding site" evidence="10">
    <location>
        <position position="79"/>
    </location>
    <ligand>
        <name>Mg(2+)</name>
        <dbReference type="ChEBI" id="CHEBI:18420"/>
        <label>1</label>
        <note>catalytic</note>
    </ligand>
</feature>
<feature type="binding site" evidence="10">
    <location>
        <position position="151"/>
    </location>
    <ligand>
        <name>Mg(2+)</name>
        <dbReference type="ChEBI" id="CHEBI:18420"/>
        <label>1</label>
        <note>catalytic</note>
    </ligand>
</feature>
<accession>A0A0P1BP25</accession>
<dbReference type="InterPro" id="IPR006239">
    <property type="entry name" value="DPNP"/>
</dbReference>
<dbReference type="PROSITE" id="PS00629">
    <property type="entry name" value="IMP_1"/>
    <property type="match status" value="1"/>
</dbReference>
<keyword evidence="12" id="KW-1185">Reference proteome</keyword>
<proteinExistence type="inferred from homology"/>
<dbReference type="FunFam" id="3.40.190.80:FF:000003">
    <property type="entry name" value="PAP-specific phosphatase HAL2-like"/>
    <property type="match status" value="1"/>
</dbReference>
<dbReference type="EMBL" id="CCYA01000265">
    <property type="protein sequence ID" value="CEH17701.1"/>
    <property type="molecule type" value="Genomic_DNA"/>
</dbReference>
<evidence type="ECO:0000256" key="9">
    <source>
        <dbReference type="ARBA" id="ARBA00044484"/>
    </source>
</evidence>
<dbReference type="InterPro" id="IPR020550">
    <property type="entry name" value="Inositol_monophosphatase_CS"/>
</dbReference>
<reference evidence="11 12" key="1">
    <citation type="submission" date="2014-09" db="EMBL/GenBank/DDBJ databases">
        <authorList>
            <person name="Magalhaes I.L.F."/>
            <person name="Oliveira U."/>
            <person name="Santos F.R."/>
            <person name="Vidigal T.H.D.A."/>
            <person name="Brescovit A.D."/>
            <person name="Santos A.J."/>
        </authorList>
    </citation>
    <scope>NUCLEOTIDE SEQUENCE [LARGE SCALE GENOMIC DNA]</scope>
</reference>
<evidence type="ECO:0000256" key="7">
    <source>
        <dbReference type="ARBA" id="ARBA00044466"/>
    </source>
</evidence>
<dbReference type="InterPro" id="IPR000760">
    <property type="entry name" value="Inositol_monophosphatase-like"/>
</dbReference>
<dbReference type="Gene3D" id="3.40.190.80">
    <property type="match status" value="1"/>
</dbReference>
<protein>
    <recommendedName>
        <fullName evidence="3">3'(2'),5'-bisphosphate nucleotidase</fullName>
        <ecNumber evidence="3">3.1.3.7</ecNumber>
    </recommendedName>
</protein>
<dbReference type="PANTHER" id="PTHR43200:SF6">
    <property type="entry name" value="3'(2'),5'-BISPHOSPHATE NUCLEOTIDASE"/>
    <property type="match status" value="1"/>
</dbReference>
<dbReference type="PROSITE" id="PS00630">
    <property type="entry name" value="IMP_2"/>
    <property type="match status" value="1"/>
</dbReference>
<evidence type="ECO:0000256" key="2">
    <source>
        <dbReference type="ARBA" id="ARBA00009759"/>
    </source>
</evidence>
<evidence type="ECO:0000313" key="11">
    <source>
        <dbReference type="EMBL" id="CEH17701.1"/>
    </source>
</evidence>
<dbReference type="Gene3D" id="3.30.540.10">
    <property type="entry name" value="Fructose-1,6-Bisphosphatase, subunit A, domain 1"/>
    <property type="match status" value="1"/>
</dbReference>
<evidence type="ECO:0000256" key="5">
    <source>
        <dbReference type="ARBA" id="ARBA00022801"/>
    </source>
</evidence>
<sequence length="377" mass="39804">MSMSAQAYTLERSVALSAVTRASSLTSRVFASLVSKSDPSSASVTKSDASPVTVGDYAAQAVVNIVLGAYFPDDPIVGEEDAAHLRKPESETLKRQVVQLVNEALALEEKEVVAQQKKSWGDGPVSDEQVLAALDRGNHQGGNKGRMWALDPIDGTKGFLRGGQYAVCLGFLVDGEVQVGVMGCPNLPLDPKDGLPKEGDAASNSRSDLGVAFIAVRGQGASQRSLSSSGKEQSISMRQFTSDGLKDASFCESVEAGHSSHGTNKRIAELLGITKESVRMDSQAKYASVSRGDGDIYLRLPVGDGSYQEKIWDHASGSLLVHEAGGIVSDCRGKPLDFGQGRTLKLNRGVIAAPKGVHAEVIRAVGKALEEEGRGHL</sequence>
<evidence type="ECO:0000256" key="6">
    <source>
        <dbReference type="ARBA" id="ARBA00022842"/>
    </source>
</evidence>
<organism evidence="11 12">
    <name type="scientific">Ceraceosorus bombacis</name>
    <dbReference type="NCBI Taxonomy" id="401625"/>
    <lineage>
        <taxon>Eukaryota</taxon>
        <taxon>Fungi</taxon>
        <taxon>Dikarya</taxon>
        <taxon>Basidiomycota</taxon>
        <taxon>Ustilaginomycotina</taxon>
        <taxon>Exobasidiomycetes</taxon>
        <taxon>Ceraceosorales</taxon>
        <taxon>Ceraceosoraceae</taxon>
        <taxon>Ceraceosorus</taxon>
    </lineage>
</organism>
<dbReference type="Proteomes" id="UP000054845">
    <property type="component" value="Unassembled WGS sequence"/>
</dbReference>
<evidence type="ECO:0000256" key="8">
    <source>
        <dbReference type="ARBA" id="ARBA00044479"/>
    </source>
</evidence>
<comment type="catalytic activity">
    <reaction evidence="7">
        <text>adenosine 2',5'-bisphosphate + H2O = AMP + phosphate</text>
        <dbReference type="Rhea" id="RHEA:77643"/>
        <dbReference type="ChEBI" id="CHEBI:15377"/>
        <dbReference type="ChEBI" id="CHEBI:43474"/>
        <dbReference type="ChEBI" id="CHEBI:194156"/>
        <dbReference type="ChEBI" id="CHEBI:456215"/>
        <dbReference type="EC" id="3.1.3.7"/>
    </reaction>
    <physiologicalReaction direction="left-to-right" evidence="7">
        <dbReference type="Rhea" id="RHEA:77644"/>
    </physiologicalReaction>
</comment>
<dbReference type="EC" id="3.1.3.7" evidence="3"/>
<keyword evidence="4 10" id="KW-0479">Metal-binding</keyword>
<feature type="binding site" evidence="10">
    <location>
        <position position="153"/>
    </location>
    <ligand>
        <name>Mg(2+)</name>
        <dbReference type="ChEBI" id="CHEBI:18420"/>
        <label>1</label>
        <note>catalytic</note>
    </ligand>
</feature>
<evidence type="ECO:0000256" key="10">
    <source>
        <dbReference type="PIRSR" id="PIRSR600760-2"/>
    </source>
</evidence>
<evidence type="ECO:0000256" key="4">
    <source>
        <dbReference type="ARBA" id="ARBA00022723"/>
    </source>
</evidence>
<comment type="catalytic activity">
    <reaction evidence="9">
        <text>3'-phosphoadenylyl sulfate + H2O = adenosine 5'-phosphosulfate + phosphate</text>
        <dbReference type="Rhea" id="RHEA:77639"/>
        <dbReference type="ChEBI" id="CHEBI:15377"/>
        <dbReference type="ChEBI" id="CHEBI:43474"/>
        <dbReference type="ChEBI" id="CHEBI:58243"/>
        <dbReference type="ChEBI" id="CHEBI:58339"/>
        <dbReference type="EC" id="3.1.3.7"/>
    </reaction>
    <physiologicalReaction direction="left-to-right" evidence="9">
        <dbReference type="Rhea" id="RHEA:77640"/>
    </physiologicalReaction>
</comment>
<dbReference type="Pfam" id="PF00459">
    <property type="entry name" value="Inositol_P"/>
    <property type="match status" value="1"/>
</dbReference>
<evidence type="ECO:0000256" key="1">
    <source>
        <dbReference type="ARBA" id="ARBA00001946"/>
    </source>
</evidence>
<dbReference type="GO" id="GO:0046872">
    <property type="term" value="F:metal ion binding"/>
    <property type="evidence" value="ECO:0007669"/>
    <property type="project" value="UniProtKB-KW"/>
</dbReference>
<comment type="catalytic activity">
    <reaction evidence="8">
        <text>adenosine 3',5'-bisphosphate + H2O = AMP + phosphate</text>
        <dbReference type="Rhea" id="RHEA:10040"/>
        <dbReference type="ChEBI" id="CHEBI:15377"/>
        <dbReference type="ChEBI" id="CHEBI:43474"/>
        <dbReference type="ChEBI" id="CHEBI:58343"/>
        <dbReference type="ChEBI" id="CHEBI:456215"/>
        <dbReference type="EC" id="3.1.3.7"/>
    </reaction>
    <physiologicalReaction direction="left-to-right" evidence="8">
        <dbReference type="Rhea" id="RHEA:10041"/>
    </physiologicalReaction>
</comment>
<evidence type="ECO:0000313" key="12">
    <source>
        <dbReference type="Proteomes" id="UP000054845"/>
    </source>
</evidence>
<dbReference type="GO" id="GO:0000103">
    <property type="term" value="P:sulfate assimilation"/>
    <property type="evidence" value="ECO:0007669"/>
    <property type="project" value="TreeGrafter"/>
</dbReference>
<dbReference type="InterPro" id="IPR020583">
    <property type="entry name" value="Inositol_monoP_metal-BS"/>
</dbReference>
<dbReference type="SUPFAM" id="SSF56655">
    <property type="entry name" value="Carbohydrate phosphatase"/>
    <property type="match status" value="1"/>
</dbReference>
<dbReference type="CDD" id="cd01517">
    <property type="entry name" value="PAP_phosphatase"/>
    <property type="match status" value="1"/>
</dbReference>
<dbReference type="AlphaFoldDB" id="A0A0P1BP25"/>
<dbReference type="PANTHER" id="PTHR43200">
    <property type="entry name" value="PHOSPHATASE"/>
    <property type="match status" value="1"/>
</dbReference>
<name>A0A0P1BP25_9BASI</name>
<dbReference type="STRING" id="401625.A0A0P1BP25"/>
<comment type="cofactor">
    <cofactor evidence="1 10">
        <name>Mg(2+)</name>
        <dbReference type="ChEBI" id="CHEBI:18420"/>
    </cofactor>
</comment>
<feature type="binding site" evidence="10">
    <location>
        <position position="154"/>
    </location>
    <ligand>
        <name>Mg(2+)</name>
        <dbReference type="ChEBI" id="CHEBI:18420"/>
        <label>1</label>
        <note>catalytic</note>
    </ligand>
</feature>
<dbReference type="NCBIfam" id="TIGR01330">
    <property type="entry name" value="bisphos_HAL2"/>
    <property type="match status" value="1"/>
</dbReference>
<dbReference type="InterPro" id="IPR051090">
    <property type="entry name" value="Inositol_monoP_superfamily"/>
</dbReference>
<dbReference type="GO" id="GO:0008441">
    <property type="term" value="F:3'(2'),5'-bisphosphate nucleotidase activity"/>
    <property type="evidence" value="ECO:0007669"/>
    <property type="project" value="UniProtKB-EC"/>
</dbReference>
<keyword evidence="6 10" id="KW-0460">Magnesium</keyword>